<dbReference type="RefSeq" id="WP_174475321.1">
    <property type="nucleotide sequence ID" value="NZ_JAGINN010000033.1"/>
</dbReference>
<evidence type="ECO:0000313" key="1">
    <source>
        <dbReference type="EMBL" id="NUB04508.1"/>
    </source>
</evidence>
<dbReference type="Gene3D" id="1.10.10.10">
    <property type="entry name" value="Winged helix-like DNA-binding domain superfamily/Winged helix DNA-binding domain"/>
    <property type="match status" value="1"/>
</dbReference>
<dbReference type="Proteomes" id="UP000605086">
    <property type="component" value="Unassembled WGS sequence"/>
</dbReference>
<proteinExistence type="predicted"/>
<evidence type="ECO:0000313" key="2">
    <source>
        <dbReference type="Proteomes" id="UP000605086"/>
    </source>
</evidence>
<dbReference type="EMBL" id="WHOS01000124">
    <property type="protein sequence ID" value="NUB04508.1"/>
    <property type="molecule type" value="Genomic_DNA"/>
</dbReference>
<reference evidence="1 2" key="1">
    <citation type="submission" date="2019-10" db="EMBL/GenBank/DDBJ databases">
        <title>Genome sequence of Azospirillum melinis.</title>
        <authorList>
            <person name="Ambrosini A."/>
            <person name="Sant'Anna F.H."/>
            <person name="Cassan F.D."/>
            <person name="Souza E.M."/>
            <person name="Passaglia L.M.P."/>
        </authorList>
    </citation>
    <scope>NUCLEOTIDE SEQUENCE [LARGE SCALE GENOMIC DNA]</scope>
    <source>
        <strain evidence="1 2">TMCY0552</strain>
    </source>
</reference>
<keyword evidence="2" id="KW-1185">Reference proteome</keyword>
<sequence length="193" mass="20198">MESAGDSAPATGRKRVFSLIEAAAILGKHRNTLAGWLDDGCPVVRRADRARGVEWQIDIGTVVDWLLDRASQDAGAGGETAGMKTDEANRRRAIALMIAEEVATAELLAQVVNRRDAAADIADFCIALRTGLATFCAKVAGRAASMTSPTEIQALAEAEMNRVFDAAAEELGKRWAYDAAPHSGSGSGDGGGP</sequence>
<gene>
    <name evidence="1" type="ORF">GBZ48_35540</name>
</gene>
<name>A0ABX2KRT9_9PROT</name>
<comment type="caution">
    <text evidence="1">The sequence shown here is derived from an EMBL/GenBank/DDBJ whole genome shotgun (WGS) entry which is preliminary data.</text>
</comment>
<accession>A0ABX2KRT9</accession>
<protein>
    <submittedName>
        <fullName evidence="1">Terminase small subunit (DNA packaging protein Nu1)</fullName>
    </submittedName>
</protein>
<dbReference type="InterPro" id="IPR036388">
    <property type="entry name" value="WH-like_DNA-bd_sf"/>
</dbReference>
<organism evidence="1 2">
    <name type="scientific">Azospirillum melinis</name>
    <dbReference type="NCBI Taxonomy" id="328839"/>
    <lineage>
        <taxon>Bacteria</taxon>
        <taxon>Pseudomonadati</taxon>
        <taxon>Pseudomonadota</taxon>
        <taxon>Alphaproteobacteria</taxon>
        <taxon>Rhodospirillales</taxon>
        <taxon>Azospirillaceae</taxon>
        <taxon>Azospirillum</taxon>
    </lineage>
</organism>